<name>A0AAE0LHK2_9CHLO</name>
<comment type="caution">
    <text evidence="1">The sequence shown here is derived from an EMBL/GenBank/DDBJ whole genome shotgun (WGS) entry which is preliminary data.</text>
</comment>
<dbReference type="AlphaFoldDB" id="A0AAE0LHK2"/>
<proteinExistence type="predicted"/>
<reference evidence="1 2" key="1">
    <citation type="journal article" date="2015" name="Genome Biol. Evol.">
        <title>Comparative Genomics of a Bacterivorous Green Alga Reveals Evolutionary Causalities and Consequences of Phago-Mixotrophic Mode of Nutrition.</title>
        <authorList>
            <person name="Burns J.A."/>
            <person name="Paasch A."/>
            <person name="Narechania A."/>
            <person name="Kim E."/>
        </authorList>
    </citation>
    <scope>NUCLEOTIDE SEQUENCE [LARGE SCALE GENOMIC DNA]</scope>
    <source>
        <strain evidence="1 2">PLY_AMNH</strain>
    </source>
</reference>
<protein>
    <submittedName>
        <fullName evidence="1">Uncharacterized protein</fullName>
    </submittedName>
</protein>
<gene>
    <name evidence="1" type="ORF">CYMTET_7324</name>
</gene>
<organism evidence="1 2">
    <name type="scientific">Cymbomonas tetramitiformis</name>
    <dbReference type="NCBI Taxonomy" id="36881"/>
    <lineage>
        <taxon>Eukaryota</taxon>
        <taxon>Viridiplantae</taxon>
        <taxon>Chlorophyta</taxon>
        <taxon>Pyramimonadophyceae</taxon>
        <taxon>Pyramimonadales</taxon>
        <taxon>Pyramimonadaceae</taxon>
        <taxon>Cymbomonas</taxon>
    </lineage>
</organism>
<dbReference type="Proteomes" id="UP001190700">
    <property type="component" value="Unassembled WGS sequence"/>
</dbReference>
<accession>A0AAE0LHK2</accession>
<evidence type="ECO:0000313" key="1">
    <source>
        <dbReference type="EMBL" id="KAK3285049.1"/>
    </source>
</evidence>
<evidence type="ECO:0000313" key="2">
    <source>
        <dbReference type="Proteomes" id="UP001190700"/>
    </source>
</evidence>
<sequence>MHVRLSSQLYDVQKSVGYSMTSYVIGVSYRDRGVALRCLDVNPLKRQEGLTSDGGIEWVCCGSFSSSVITFGTHALANTRGSGHFDMFIAKVNGQGTFLWVRRP</sequence>
<keyword evidence="2" id="KW-1185">Reference proteome</keyword>
<dbReference type="EMBL" id="LGRX02001983">
    <property type="protein sequence ID" value="KAK3285049.1"/>
    <property type="molecule type" value="Genomic_DNA"/>
</dbReference>